<protein>
    <submittedName>
        <fullName evidence="4">Oxidoreductase</fullName>
        <ecNumber evidence="4">1.-.-.-</ecNumber>
    </submittedName>
</protein>
<dbReference type="InterPro" id="IPR051799">
    <property type="entry name" value="NADH_flavin_oxidoreductase"/>
</dbReference>
<keyword evidence="1" id="KW-0285">Flavoprotein</keyword>
<accession>A0A6H9XCY0</accession>
<dbReference type="EC" id="1.-.-.-" evidence="4"/>
<dbReference type="PANTHER" id="PTHR43656:SF2">
    <property type="entry name" value="BINDING OXIDOREDUCTASE, PUTATIVE (AFU_ORTHOLOGUE AFUA_2G08260)-RELATED"/>
    <property type="match status" value="1"/>
</dbReference>
<organism evidence="4 5">
    <name type="scientific">Corynebacterium matruchotii</name>
    <dbReference type="NCBI Taxonomy" id="43768"/>
    <lineage>
        <taxon>Bacteria</taxon>
        <taxon>Bacillati</taxon>
        <taxon>Actinomycetota</taxon>
        <taxon>Actinomycetes</taxon>
        <taxon>Mycobacteriales</taxon>
        <taxon>Corynebacteriaceae</taxon>
        <taxon>Corynebacterium</taxon>
    </lineage>
</organism>
<dbReference type="GO" id="GO:0016491">
    <property type="term" value="F:oxidoreductase activity"/>
    <property type="evidence" value="ECO:0007669"/>
    <property type="project" value="UniProtKB-KW"/>
</dbReference>
<evidence type="ECO:0000256" key="1">
    <source>
        <dbReference type="ARBA" id="ARBA00022630"/>
    </source>
</evidence>
<proteinExistence type="predicted"/>
<evidence type="ECO:0000313" key="4">
    <source>
        <dbReference type="EMBL" id="SPW33613.1"/>
    </source>
</evidence>
<dbReference type="Proteomes" id="UP000249886">
    <property type="component" value="Unassembled WGS sequence"/>
</dbReference>
<name>A0A6H9XCY0_9CORY</name>
<dbReference type="SUPFAM" id="SSF51395">
    <property type="entry name" value="FMN-linked oxidoreductases"/>
    <property type="match status" value="1"/>
</dbReference>
<dbReference type="EMBL" id="UARK01000034">
    <property type="protein sequence ID" value="SPW33613.1"/>
    <property type="molecule type" value="Genomic_DNA"/>
</dbReference>
<keyword evidence="2 4" id="KW-0560">Oxidoreductase</keyword>
<comment type="caution">
    <text evidence="4">The sequence shown here is derived from an EMBL/GenBank/DDBJ whole genome shotgun (WGS) entry which is preliminary data.</text>
</comment>
<dbReference type="GeneID" id="84574610"/>
<sequence>MTSIFEPLPLKHGGPLPNRLAKAAMEEQLGTENMLPSQGIFNLYRTWARGGVGLIITGNVMVDYRAVTNGDGIILNEDSLLEPFQEWAAAAHANGTTDTKVWMQINHPGRQVPASLPGIKLAPSAIPVNMGAHSKIFATPIAMTEEQIEEVIGMFVTTATRAIESGFDGVQVHAAHGYLLSQFLSPLVNRRTDRWGGDLKNRSRLLREIITRIRAAVQDSAAVAVKLNSADFQRGGFDVDDATAVVRMLGDLGVDLVEVSGGTYESPAMQGMQGVAKDQRTLDREAYFLTFAEQIAKVAPMPIMVTGGITRRATAERVLATEVDMVGMGTALSLDPGLPNTWRVREATAPTMPTPRFKDKAINSYASLVQVQHQLHRLSKGKRPFPKAPLAMVLATAQIRDRQSQKHYRKWLEAAGWL</sequence>
<dbReference type="PANTHER" id="PTHR43656">
    <property type="entry name" value="BINDING OXIDOREDUCTASE, PUTATIVE (AFU_ORTHOLOGUE AFUA_2G08260)-RELATED"/>
    <property type="match status" value="1"/>
</dbReference>
<dbReference type="Pfam" id="PF00724">
    <property type="entry name" value="Oxidored_FMN"/>
    <property type="match status" value="1"/>
</dbReference>
<dbReference type="InterPro" id="IPR013785">
    <property type="entry name" value="Aldolase_TIM"/>
</dbReference>
<dbReference type="GO" id="GO:0010181">
    <property type="term" value="F:FMN binding"/>
    <property type="evidence" value="ECO:0007669"/>
    <property type="project" value="InterPro"/>
</dbReference>
<dbReference type="AlphaFoldDB" id="A0A6H9XCY0"/>
<dbReference type="RefSeq" id="WP_005526495.1">
    <property type="nucleotide sequence ID" value="NZ_CP050134.2"/>
</dbReference>
<evidence type="ECO:0000259" key="3">
    <source>
        <dbReference type="Pfam" id="PF00724"/>
    </source>
</evidence>
<evidence type="ECO:0000313" key="5">
    <source>
        <dbReference type="Proteomes" id="UP000249886"/>
    </source>
</evidence>
<dbReference type="InterPro" id="IPR001155">
    <property type="entry name" value="OxRdtase_FMN_N"/>
</dbReference>
<evidence type="ECO:0000256" key="2">
    <source>
        <dbReference type="ARBA" id="ARBA00023002"/>
    </source>
</evidence>
<reference evidence="4 5" key="1">
    <citation type="submission" date="2018-06" db="EMBL/GenBank/DDBJ databases">
        <authorList>
            <consortium name="Pathogen Informatics"/>
            <person name="Doyle S."/>
        </authorList>
    </citation>
    <scope>NUCLEOTIDE SEQUENCE [LARGE SCALE GENOMIC DNA]</scope>
    <source>
        <strain evidence="4 5">NCTC10254</strain>
    </source>
</reference>
<feature type="domain" description="NADH:flavin oxidoreductase/NADH oxidase N-terminal" evidence="3">
    <location>
        <begin position="4"/>
        <end position="341"/>
    </location>
</feature>
<dbReference type="CDD" id="cd04733">
    <property type="entry name" value="OYE_like_2_FMN"/>
    <property type="match status" value="1"/>
</dbReference>
<dbReference type="Gene3D" id="3.20.20.70">
    <property type="entry name" value="Aldolase class I"/>
    <property type="match status" value="1"/>
</dbReference>
<gene>
    <name evidence="4" type="ORF">NCTC10254_02395</name>
</gene>